<gene>
    <name evidence="2" type="ORF">SLS58_005070</name>
</gene>
<dbReference type="PANTHER" id="PTHR43157">
    <property type="entry name" value="PHOSPHATIDYLINOSITOL-GLYCAN BIOSYNTHESIS CLASS F PROTEIN-RELATED"/>
    <property type="match status" value="1"/>
</dbReference>
<name>A0ABR3TRM1_9PEZI</name>
<keyword evidence="3" id="KW-1185">Reference proteome</keyword>
<organism evidence="2 3">
    <name type="scientific">Diplodia intermedia</name>
    <dbReference type="NCBI Taxonomy" id="856260"/>
    <lineage>
        <taxon>Eukaryota</taxon>
        <taxon>Fungi</taxon>
        <taxon>Dikarya</taxon>
        <taxon>Ascomycota</taxon>
        <taxon>Pezizomycotina</taxon>
        <taxon>Dothideomycetes</taxon>
        <taxon>Dothideomycetes incertae sedis</taxon>
        <taxon>Botryosphaeriales</taxon>
        <taxon>Botryosphaeriaceae</taxon>
        <taxon>Diplodia</taxon>
    </lineage>
</organism>
<dbReference type="PANTHER" id="PTHR43157:SF31">
    <property type="entry name" value="PHOSPHATIDYLINOSITOL-GLYCAN BIOSYNTHESIS CLASS F PROTEIN"/>
    <property type="match status" value="1"/>
</dbReference>
<keyword evidence="1" id="KW-0560">Oxidoreductase</keyword>
<dbReference type="EMBL" id="JAKEKT020000029">
    <property type="protein sequence ID" value="KAL1643101.1"/>
    <property type="molecule type" value="Genomic_DNA"/>
</dbReference>
<evidence type="ECO:0008006" key="4">
    <source>
        <dbReference type="Google" id="ProtNLM"/>
    </source>
</evidence>
<sequence>MAPTLGTILSFLHSQLFVTVPKPTTSYAGRVVIVTGGNVGLGLETARSIAALGAAKVIITSRSTSAGEAARDSILASQPSSRDPTSVEAWPLDLCSHASIRAFAARAAALPRLDALICNAGVATGHFALAADLGPDGGHETTIATNVVGTFLLALLALPALKRTAARTNSLAHLVIVSSEVHYFTDFAERDKVDEKEGSIFAALRDERRSDMPDRYNVSKLLEVLVVRELAASPSLMGGGGGGSPDSPYPVVVTAPNPGLCASALRRELYDAEKANVAVRWGVWLLERLLERPAEEGARNFVTCASAGAAWHGRYVSDGVPKEPAALVLSEEGAKLQRRVWEELRDILEGIEPGVTRNF</sequence>
<dbReference type="SUPFAM" id="SSF51735">
    <property type="entry name" value="NAD(P)-binding Rossmann-fold domains"/>
    <property type="match status" value="1"/>
</dbReference>
<reference evidence="2 3" key="1">
    <citation type="journal article" date="2023" name="Plant Dis.">
        <title>First Report of Diplodia intermedia Causing Canker and Dieback Diseases on Apple Trees in Canada.</title>
        <authorList>
            <person name="Ellouze W."/>
            <person name="Ilyukhin E."/>
            <person name="Sulman M."/>
            <person name="Ali S."/>
        </authorList>
    </citation>
    <scope>NUCLEOTIDE SEQUENCE [LARGE SCALE GENOMIC DNA]</scope>
    <source>
        <strain evidence="2 3">M45-28</strain>
    </source>
</reference>
<proteinExistence type="predicted"/>
<dbReference type="PRINTS" id="PR00081">
    <property type="entry name" value="GDHRDH"/>
</dbReference>
<dbReference type="InterPro" id="IPR036291">
    <property type="entry name" value="NAD(P)-bd_dom_sf"/>
</dbReference>
<protein>
    <recommendedName>
        <fullName evidence="4">Short-chain dehydrogenase</fullName>
    </recommendedName>
</protein>
<evidence type="ECO:0000313" key="3">
    <source>
        <dbReference type="Proteomes" id="UP001521184"/>
    </source>
</evidence>
<evidence type="ECO:0000256" key="1">
    <source>
        <dbReference type="ARBA" id="ARBA00023002"/>
    </source>
</evidence>
<accession>A0ABR3TRM1</accession>
<evidence type="ECO:0000313" key="2">
    <source>
        <dbReference type="EMBL" id="KAL1643101.1"/>
    </source>
</evidence>
<comment type="caution">
    <text evidence="2">The sequence shown here is derived from an EMBL/GenBank/DDBJ whole genome shotgun (WGS) entry which is preliminary data.</text>
</comment>
<dbReference type="Pfam" id="PF00106">
    <property type="entry name" value="adh_short"/>
    <property type="match status" value="1"/>
</dbReference>
<dbReference type="InterPro" id="IPR002347">
    <property type="entry name" value="SDR_fam"/>
</dbReference>
<dbReference type="Proteomes" id="UP001521184">
    <property type="component" value="Unassembled WGS sequence"/>
</dbReference>
<dbReference type="Gene3D" id="3.40.50.720">
    <property type="entry name" value="NAD(P)-binding Rossmann-like Domain"/>
    <property type="match status" value="1"/>
</dbReference>